<dbReference type="RefSeq" id="WP_138058429.1">
    <property type="nucleotide sequence ID" value="NZ_VAWE01000004.1"/>
</dbReference>
<comment type="caution">
    <text evidence="2">The sequence shown here is derived from an EMBL/GenBank/DDBJ whole genome shotgun (WGS) entry which is preliminary data.</text>
</comment>
<dbReference type="EMBL" id="VAWE01000004">
    <property type="protein sequence ID" value="TLQ38861.1"/>
    <property type="molecule type" value="Genomic_DNA"/>
</dbReference>
<dbReference type="AlphaFoldDB" id="A0A5R9DQX1"/>
<gene>
    <name evidence="2" type="ORF">FEF34_40335</name>
</gene>
<dbReference type="Gene3D" id="3.30.160.660">
    <property type="match status" value="1"/>
</dbReference>
<evidence type="ECO:0000259" key="1">
    <source>
        <dbReference type="PROSITE" id="PS51664"/>
    </source>
</evidence>
<evidence type="ECO:0000313" key="2">
    <source>
        <dbReference type="EMBL" id="TLQ38861.1"/>
    </source>
</evidence>
<evidence type="ECO:0000313" key="3">
    <source>
        <dbReference type="Proteomes" id="UP000305921"/>
    </source>
</evidence>
<name>A0A5R9DQX1_9ACTN</name>
<protein>
    <recommendedName>
        <fullName evidence="1">YcaO domain-containing protein</fullName>
    </recommendedName>
</protein>
<accession>A0A5R9DQX1</accession>
<proteinExistence type="predicted"/>
<feature type="domain" description="YcaO" evidence="1">
    <location>
        <begin position="63"/>
        <end position="390"/>
    </location>
</feature>
<dbReference type="Pfam" id="PF02624">
    <property type="entry name" value="YcaO"/>
    <property type="match status" value="1"/>
</dbReference>
<dbReference type="InterPro" id="IPR003776">
    <property type="entry name" value="YcaO-like_dom"/>
</dbReference>
<dbReference type="OrthoDB" id="109999at2"/>
<keyword evidence="3" id="KW-1185">Reference proteome</keyword>
<dbReference type="Proteomes" id="UP000305921">
    <property type="component" value="Unassembled WGS sequence"/>
</dbReference>
<organism evidence="2 3">
    <name type="scientific">Streptomyces marianii</name>
    <dbReference type="NCBI Taxonomy" id="1817406"/>
    <lineage>
        <taxon>Bacteria</taxon>
        <taxon>Bacillati</taxon>
        <taxon>Actinomycetota</taxon>
        <taxon>Actinomycetes</taxon>
        <taxon>Kitasatosporales</taxon>
        <taxon>Streptomycetaceae</taxon>
        <taxon>Streptomyces</taxon>
    </lineage>
</organism>
<dbReference type="PROSITE" id="PS51664">
    <property type="entry name" value="YCAO"/>
    <property type="match status" value="1"/>
</dbReference>
<dbReference type="NCBIfam" id="TIGR00702">
    <property type="entry name" value="YcaO-type kinase domain"/>
    <property type="match status" value="1"/>
</dbReference>
<reference evidence="2 3" key="1">
    <citation type="submission" date="2019-05" db="EMBL/GenBank/DDBJ databases">
        <title>Streptomyces marianii sp. nov., a novel marine actinomycete from southern coast of India.</title>
        <authorList>
            <person name="Iniyan A.M."/>
            <person name="Wink J."/>
            <person name="Ramprasad E."/>
            <person name="Ramana C.V."/>
            <person name="Bunk B."/>
            <person name="Sproer C."/>
            <person name="Joseph F.-J.R.S."/>
            <person name="Vincent S.G.P."/>
        </authorList>
    </citation>
    <scope>NUCLEOTIDE SEQUENCE [LARGE SCALE GENOMIC DNA]</scope>
    <source>
        <strain evidence="2 3">ICN19</strain>
    </source>
</reference>
<dbReference type="PANTHER" id="PTHR37809">
    <property type="entry name" value="RIBOSOMAL PROTEIN S12 METHYLTHIOTRANSFERASE ACCESSORY FACTOR YCAO"/>
    <property type="match status" value="1"/>
</dbReference>
<sequence>MRKAFFTGTHRTRHPGETWAELRPLLTAYGITRVADVTGLDDLGIPVTMAVRPLARTLSVAQGKGASLDAARVSGALEAVEAWHGERAVPAPVERAPAEALRLPYPVTALETHPGSLLTARTVLDWITARSAVDGTPVPVPAACVRLGREAHDRWRLHLPSASTNGLASGNTAAEAITHALCEVIERDAVSNLTSPAPEGRPVRIDPGSVADPHCAELIERVHQARAWLELWHLPSRFGVPVMSAYLWREDQPALLVSGSGAHLEPHVALSRAITEAAQSRLTAITGSREDVHPATYREAGHRGPAAAAEPGADWGQLAAQFTAGFDTDEREAGHLAARIASVTGTAPLVVDLTHGPYANGVFSVVKVVAPSLRYDSRHVIPRPRQEAAA</sequence>
<dbReference type="PANTHER" id="PTHR37809:SF1">
    <property type="entry name" value="RIBOSOMAL PROTEIN S12 METHYLTHIOTRANSFERASE ACCESSORY FACTOR YCAO"/>
    <property type="match status" value="1"/>
</dbReference>